<dbReference type="InterPro" id="IPR012893">
    <property type="entry name" value="HipA-like_C"/>
</dbReference>
<dbReference type="GO" id="GO:0004674">
    <property type="term" value="F:protein serine/threonine kinase activity"/>
    <property type="evidence" value="ECO:0007669"/>
    <property type="project" value="TreeGrafter"/>
</dbReference>
<evidence type="ECO:0000256" key="2">
    <source>
        <dbReference type="ARBA" id="ARBA00022679"/>
    </source>
</evidence>
<evidence type="ECO:0000313" key="6">
    <source>
        <dbReference type="EMBL" id="ASJ26307.1"/>
    </source>
</evidence>
<feature type="domain" description="HipA-like C-terminal" evidence="4">
    <location>
        <begin position="141"/>
        <end position="375"/>
    </location>
</feature>
<dbReference type="PANTHER" id="PTHR37419:SF1">
    <property type="entry name" value="SERINE_THREONINE-PROTEIN KINASE TOXIN HIPA"/>
    <property type="match status" value="1"/>
</dbReference>
<dbReference type="AlphaFoldDB" id="A0A248LNF7"/>
<keyword evidence="2" id="KW-0808">Transferase</keyword>
<dbReference type="EMBL" id="CP022115">
    <property type="protein sequence ID" value="ASJ26307.1"/>
    <property type="molecule type" value="Genomic_DNA"/>
</dbReference>
<dbReference type="InterPro" id="IPR052028">
    <property type="entry name" value="HipA_Ser/Thr_kinase"/>
</dbReference>
<dbReference type="Pfam" id="PF13657">
    <property type="entry name" value="Couple_hipA"/>
    <property type="match status" value="1"/>
</dbReference>
<keyword evidence="3 6" id="KW-0418">Kinase</keyword>
<evidence type="ECO:0000259" key="4">
    <source>
        <dbReference type="Pfam" id="PF07804"/>
    </source>
</evidence>
<dbReference type="Pfam" id="PF07804">
    <property type="entry name" value="HipA_C"/>
    <property type="match status" value="1"/>
</dbReference>
<protein>
    <submittedName>
        <fullName evidence="6">Phosphatidylinositol kinase</fullName>
    </submittedName>
</protein>
<sequence>MGKIEPLQVFTSQGHAGVLTEESRHVFNYETTSAAQAVSLLMPLRAESYAGDSIPAPFLQNRPEGYLLQALEHRFAKAGGLTDMQMLAYSSTQIGRLHFNHAGKQKKPTPPKIGKQALLKESATTELFEFLVDTYLLDSFVAGVQPKVMIPDQDKSSATQRPSPLPSLIVKAAGINYLGLTQNEFLCMTAAQKAGLPVAPFWLSDDGKLFVTERFDLQDGQPIGFEDFAVLMGRTGRTDSKYTGSYETLAKAVGAFCPEPENSLDGTQRLFAYIALSVLVRNGDAHLKNFGLTYTHPADRASIRLAPLYDVVTTSMYNLQSRDTGPAVYDRQLALKLAGTKAYPGRTELLQFGRVHCHVAHPERVIERLCDAMQDTLEQERCRIENTDQLRVLKKEWAAGIQSLQMTRLAIPR</sequence>
<dbReference type="InterPro" id="IPR017508">
    <property type="entry name" value="HipA_N1"/>
</dbReference>
<dbReference type="Gene3D" id="1.10.1070.20">
    <property type="match status" value="1"/>
</dbReference>
<dbReference type="Proteomes" id="UP000197424">
    <property type="component" value="Chromosome"/>
</dbReference>
<gene>
    <name evidence="6" type="ORF">LHGZ1_3476</name>
</gene>
<feature type="domain" description="HipA N-terminal subdomain 1" evidence="5">
    <location>
        <begin position="7"/>
        <end position="99"/>
    </location>
</feature>
<comment type="similarity">
    <text evidence="1">Belongs to the HipA Ser/Thr kinase family.</text>
</comment>
<evidence type="ECO:0000259" key="5">
    <source>
        <dbReference type="Pfam" id="PF13657"/>
    </source>
</evidence>
<reference evidence="7" key="1">
    <citation type="submission" date="2017-06" db="EMBL/GenBank/DDBJ databases">
        <title>Whole genome sequence of Laribacter hongkongensis LHGZ1.</title>
        <authorList>
            <person name="Chen D."/>
            <person name="Wu H."/>
            <person name="Chen J."/>
        </authorList>
    </citation>
    <scope>NUCLEOTIDE SEQUENCE [LARGE SCALE GENOMIC DNA]</scope>
    <source>
        <strain evidence="7">LHGZ1</strain>
    </source>
</reference>
<dbReference type="PANTHER" id="PTHR37419">
    <property type="entry name" value="SERINE/THREONINE-PROTEIN KINASE TOXIN HIPA"/>
    <property type="match status" value="1"/>
</dbReference>
<evidence type="ECO:0000256" key="1">
    <source>
        <dbReference type="ARBA" id="ARBA00010164"/>
    </source>
</evidence>
<proteinExistence type="inferred from homology"/>
<name>A0A248LNF7_9NEIS</name>
<evidence type="ECO:0000313" key="7">
    <source>
        <dbReference type="Proteomes" id="UP000197424"/>
    </source>
</evidence>
<evidence type="ECO:0000256" key="3">
    <source>
        <dbReference type="ARBA" id="ARBA00022777"/>
    </source>
</evidence>
<accession>A0A248LNF7</accession>
<organism evidence="6 7">
    <name type="scientific">Laribacter hongkongensis</name>
    <dbReference type="NCBI Taxonomy" id="168471"/>
    <lineage>
        <taxon>Bacteria</taxon>
        <taxon>Pseudomonadati</taxon>
        <taxon>Pseudomonadota</taxon>
        <taxon>Betaproteobacteria</taxon>
        <taxon>Neisseriales</taxon>
        <taxon>Aquaspirillaceae</taxon>
        <taxon>Laribacter</taxon>
    </lineage>
</organism>
<dbReference type="GO" id="GO:0005829">
    <property type="term" value="C:cytosol"/>
    <property type="evidence" value="ECO:0007669"/>
    <property type="project" value="TreeGrafter"/>
</dbReference>